<evidence type="ECO:0000256" key="1">
    <source>
        <dbReference type="ARBA" id="ARBA00022723"/>
    </source>
</evidence>
<gene>
    <name evidence="7" type="ORF">NECHADRAFT_88186</name>
</gene>
<dbReference type="eggNOG" id="ENOG502SJ8Q">
    <property type="taxonomic scope" value="Eukaryota"/>
</dbReference>
<feature type="compositionally biased region" description="Polar residues" evidence="5">
    <location>
        <begin position="579"/>
        <end position="598"/>
    </location>
</feature>
<dbReference type="GeneID" id="9669438"/>
<reference evidence="7 8" key="1">
    <citation type="journal article" date="2009" name="PLoS Genet.">
        <title>The genome of Nectria haematococca: contribution of supernumerary chromosomes to gene expansion.</title>
        <authorList>
            <person name="Coleman J.J."/>
            <person name="Rounsley S.D."/>
            <person name="Rodriguez-Carres M."/>
            <person name="Kuo A."/>
            <person name="Wasmann C.C."/>
            <person name="Grimwood J."/>
            <person name="Schmutz J."/>
            <person name="Taga M."/>
            <person name="White G.J."/>
            <person name="Zhou S."/>
            <person name="Schwartz D.C."/>
            <person name="Freitag M."/>
            <person name="Ma L.J."/>
            <person name="Danchin E.G."/>
            <person name="Henrissat B."/>
            <person name="Coutinho P.M."/>
            <person name="Nelson D.R."/>
            <person name="Straney D."/>
            <person name="Napoli C.A."/>
            <person name="Barker B.M."/>
            <person name="Gribskov M."/>
            <person name="Rep M."/>
            <person name="Kroken S."/>
            <person name="Molnar I."/>
            <person name="Rensing C."/>
            <person name="Kennell J.C."/>
            <person name="Zamora J."/>
            <person name="Farman M.L."/>
            <person name="Selker E.U."/>
            <person name="Salamov A."/>
            <person name="Shapiro H."/>
            <person name="Pangilinan J."/>
            <person name="Lindquist E."/>
            <person name="Lamers C."/>
            <person name="Grigoriev I.V."/>
            <person name="Geiser D.M."/>
            <person name="Covert S.F."/>
            <person name="Temporini E."/>
            <person name="Vanetten H.D."/>
        </authorList>
    </citation>
    <scope>NUCLEOTIDE SEQUENCE [LARGE SCALE GENOMIC DNA]</scope>
    <source>
        <strain evidence="8">ATCC MYA-4622 / CBS 123669 / FGSC 9596 / NRRL 45880 / 77-13-4</strain>
    </source>
</reference>
<evidence type="ECO:0000256" key="5">
    <source>
        <dbReference type="SAM" id="MobiDB-lite"/>
    </source>
</evidence>
<dbReference type="PANTHER" id="PTHR47840:SF1">
    <property type="entry name" value="ZN(II)2CYS6 TRANSCRIPTION FACTOR (EUROFUNG)"/>
    <property type="match status" value="1"/>
</dbReference>
<dbReference type="GO" id="GO:0008270">
    <property type="term" value="F:zinc ion binding"/>
    <property type="evidence" value="ECO:0007669"/>
    <property type="project" value="InterPro"/>
</dbReference>
<dbReference type="InterPro" id="IPR001138">
    <property type="entry name" value="Zn2Cys6_DnaBD"/>
</dbReference>
<dbReference type="KEGG" id="nhe:NECHADRAFT_88186"/>
<dbReference type="HOGENOM" id="CLU_004804_2_3_1"/>
<accession>C7ZDF9</accession>
<dbReference type="PROSITE" id="PS50048">
    <property type="entry name" value="ZN2_CY6_FUNGAL_2"/>
    <property type="match status" value="1"/>
</dbReference>
<keyword evidence="1" id="KW-0479">Metal-binding</keyword>
<dbReference type="SMART" id="SM00906">
    <property type="entry name" value="Fungal_trans"/>
    <property type="match status" value="1"/>
</dbReference>
<organism evidence="7 8">
    <name type="scientific">Fusarium vanettenii (strain ATCC MYA-4622 / CBS 123669 / FGSC 9596 / NRRL 45880 / 77-13-4)</name>
    <name type="common">Fusarium solani subsp. pisi</name>
    <dbReference type="NCBI Taxonomy" id="660122"/>
    <lineage>
        <taxon>Eukaryota</taxon>
        <taxon>Fungi</taxon>
        <taxon>Dikarya</taxon>
        <taxon>Ascomycota</taxon>
        <taxon>Pezizomycotina</taxon>
        <taxon>Sordariomycetes</taxon>
        <taxon>Hypocreomycetidae</taxon>
        <taxon>Hypocreales</taxon>
        <taxon>Nectriaceae</taxon>
        <taxon>Fusarium</taxon>
        <taxon>Fusarium solani species complex</taxon>
        <taxon>Fusarium vanettenii</taxon>
    </lineage>
</organism>
<dbReference type="GO" id="GO:0000981">
    <property type="term" value="F:DNA-binding transcription factor activity, RNA polymerase II-specific"/>
    <property type="evidence" value="ECO:0007669"/>
    <property type="project" value="InterPro"/>
</dbReference>
<dbReference type="GO" id="GO:0003677">
    <property type="term" value="F:DNA binding"/>
    <property type="evidence" value="ECO:0007669"/>
    <property type="project" value="InterPro"/>
</dbReference>
<feature type="region of interest" description="Disordered" evidence="5">
    <location>
        <begin position="567"/>
        <end position="598"/>
    </location>
</feature>
<proteinExistence type="predicted"/>
<evidence type="ECO:0000313" key="7">
    <source>
        <dbReference type="EMBL" id="EEU37895.1"/>
    </source>
</evidence>
<dbReference type="InParanoid" id="C7ZDF9"/>
<dbReference type="GO" id="GO:0006351">
    <property type="term" value="P:DNA-templated transcription"/>
    <property type="evidence" value="ECO:0007669"/>
    <property type="project" value="InterPro"/>
</dbReference>
<dbReference type="InterPro" id="IPR036864">
    <property type="entry name" value="Zn2-C6_fun-type_DNA-bd_sf"/>
</dbReference>
<feature type="compositionally biased region" description="Polar residues" evidence="5">
    <location>
        <begin position="62"/>
        <end position="73"/>
    </location>
</feature>
<dbReference type="AlphaFoldDB" id="C7ZDF9"/>
<dbReference type="CDD" id="cd00067">
    <property type="entry name" value="GAL4"/>
    <property type="match status" value="1"/>
</dbReference>
<sequence>MEYSLADLGTSLISGGISDRPRKRMRKGTRSCTECRRRKIRCIFPPSSSVCSHCSTRGSTCIDQNEGVDTTENVSPTRPQTSTPSSTSRRRPRVQSLPRVSSRQGDLTARHTLVSDEETSDIETPSDHPPPIVAVLDDTHDSTSMPSSGTRLSQAAAHKAKICGTLRSALPSYDEITATLSNHGSWWDSFRQKTRAISQSEPLEPLLSFAAHAYTSTSPAELAILAVAYARSLGQGHGIFTLVDTLIIGDFALAASLDGMECLVLLAKTYTDIGQPRRAWFTWRKGLAIAQMMGMHRLSPAGPAMRQRIWWAIYHGDRFTSLLLGLPHGFNDALLDTSEPKDADSGSPEVWIPIFIHRCAVTAGEVINYLISPGKPAFAKAMSLDEQMDDIYNSVPSSWWDIPDKLPSSRIELNNLVDRLLIHFFFFHIRMYIHLPFLKHSSSSASQEVSRLACTNAARQLVKCFLVLHAKVDGVSLFDCKTSDFVAFTAAVVLLIGNPVSINRCRPKDLQLVTNAESIFRASEEEGCKMASQCQKALALLSSPPQPGGSTQEIPIPYFGRIARRVPEQSSRVGDERTASTYPQLTPSTTEASSSDAHSTWGSAYSLDYMGFTPALAMDEMWGFGGIPEDDTMSPFGLDVGMMDIDQDWSLFLPPAND</sequence>
<feature type="region of interest" description="Disordered" evidence="5">
    <location>
        <begin position="62"/>
        <end position="149"/>
    </location>
</feature>
<dbReference type="RefSeq" id="XP_003043608.1">
    <property type="nucleotide sequence ID" value="XM_003043562.1"/>
</dbReference>
<dbReference type="OMA" id="CKITVPY"/>
<dbReference type="Proteomes" id="UP000005206">
    <property type="component" value="Chromosome 13"/>
</dbReference>
<dbReference type="Gene3D" id="4.10.240.10">
    <property type="entry name" value="Zn(2)-C6 fungal-type DNA-binding domain"/>
    <property type="match status" value="1"/>
</dbReference>
<dbReference type="CDD" id="cd12148">
    <property type="entry name" value="fungal_TF_MHR"/>
    <property type="match status" value="1"/>
</dbReference>
<keyword evidence="4" id="KW-0539">Nucleus</keyword>
<dbReference type="OrthoDB" id="5392779at2759"/>
<feature type="domain" description="Zn(2)-C6 fungal-type" evidence="6">
    <location>
        <begin position="31"/>
        <end position="61"/>
    </location>
</feature>
<dbReference type="SUPFAM" id="SSF57701">
    <property type="entry name" value="Zn2/Cys6 DNA-binding domain"/>
    <property type="match status" value="1"/>
</dbReference>
<evidence type="ECO:0000313" key="8">
    <source>
        <dbReference type="Proteomes" id="UP000005206"/>
    </source>
</evidence>
<evidence type="ECO:0000256" key="2">
    <source>
        <dbReference type="ARBA" id="ARBA00023015"/>
    </source>
</evidence>
<protein>
    <recommendedName>
        <fullName evidence="6">Zn(2)-C6 fungal-type domain-containing protein</fullName>
    </recommendedName>
</protein>
<keyword evidence="2" id="KW-0805">Transcription regulation</keyword>
<dbReference type="InterPro" id="IPR007219">
    <property type="entry name" value="XnlR_reg_dom"/>
</dbReference>
<dbReference type="VEuPathDB" id="FungiDB:NECHADRAFT_88186"/>
<name>C7ZDF9_FUSV7</name>
<dbReference type="PANTHER" id="PTHR47840">
    <property type="entry name" value="ZN(II)2CYS6 TRANSCRIPTION FACTOR (EUROFUNG)-RELATED"/>
    <property type="match status" value="1"/>
</dbReference>
<feature type="compositionally biased region" description="Low complexity" evidence="5">
    <location>
        <begin position="74"/>
        <end position="87"/>
    </location>
</feature>
<dbReference type="PROSITE" id="PS00463">
    <property type="entry name" value="ZN2_CY6_FUNGAL_1"/>
    <property type="match status" value="1"/>
</dbReference>
<keyword evidence="3" id="KW-0804">Transcription</keyword>
<evidence type="ECO:0000259" key="6">
    <source>
        <dbReference type="PROSITE" id="PS50048"/>
    </source>
</evidence>
<dbReference type="SMART" id="SM00066">
    <property type="entry name" value="GAL4"/>
    <property type="match status" value="1"/>
</dbReference>
<evidence type="ECO:0000256" key="3">
    <source>
        <dbReference type="ARBA" id="ARBA00023163"/>
    </source>
</evidence>
<dbReference type="EMBL" id="GG698920">
    <property type="protein sequence ID" value="EEU37895.1"/>
    <property type="molecule type" value="Genomic_DNA"/>
</dbReference>
<evidence type="ECO:0000256" key="4">
    <source>
        <dbReference type="ARBA" id="ARBA00023242"/>
    </source>
</evidence>
<keyword evidence="8" id="KW-1185">Reference proteome</keyword>